<comment type="caution">
    <text evidence="2">The sequence shown here is derived from an EMBL/GenBank/DDBJ whole genome shotgun (WGS) entry which is preliminary data.</text>
</comment>
<dbReference type="Pfam" id="PF13561">
    <property type="entry name" value="adh_short_C2"/>
    <property type="match status" value="1"/>
</dbReference>
<dbReference type="GO" id="GO:0004316">
    <property type="term" value="F:3-oxoacyl-[acyl-carrier-protein] reductase (NADPH) activity"/>
    <property type="evidence" value="ECO:0007669"/>
    <property type="project" value="UniProtKB-EC"/>
</dbReference>
<dbReference type="EMBL" id="CAGS01000156">
    <property type="protein sequence ID" value="CCF83530.1"/>
    <property type="molecule type" value="Genomic_DNA"/>
</dbReference>
<dbReference type="OrthoDB" id="9803333at2"/>
<dbReference type="SUPFAM" id="SSF51735">
    <property type="entry name" value="NAD(P)-binding Rossmann-fold domains"/>
    <property type="match status" value="1"/>
</dbReference>
<keyword evidence="3" id="KW-1185">Reference proteome</keyword>
<dbReference type="RefSeq" id="WP_008476827.1">
    <property type="nucleotide sequence ID" value="NZ_CAGS01000156.1"/>
</dbReference>
<name>I4EFR8_9BACT</name>
<dbReference type="Gene3D" id="3.40.50.720">
    <property type="entry name" value="NAD(P)-binding Rossmann-like Domain"/>
    <property type="match status" value="1"/>
</dbReference>
<evidence type="ECO:0000313" key="3">
    <source>
        <dbReference type="Proteomes" id="UP000004221"/>
    </source>
</evidence>
<sequence>MDLGLTGKVVLVPASSQGLGRAVALAFAREGARVAMCSRDGAAIEAAAEEVREYGSDVLAVRADLRNSGEIAGFVESAVNRFGGIDVLVTNAGGPPAGTFDRFDDDDWHKAFNLTLMSAVRLIRAALPSMREQGGGRILLMTSSSVKQPIPNLILSNVFRSGVTALAKSLADELAGENIRVNSIIPGRIATERLDELDRANAERMGVDVSAVRAAVLKQIPMGRYGDPEEFANAAVFLASDRAGYITGATLQVDGGLIRSLW</sequence>
<keyword evidence="2" id="KW-0560">Oxidoreductase</keyword>
<evidence type="ECO:0000256" key="1">
    <source>
        <dbReference type="ARBA" id="ARBA00006484"/>
    </source>
</evidence>
<dbReference type="InterPro" id="IPR050259">
    <property type="entry name" value="SDR"/>
</dbReference>
<proteinExistence type="inferred from homology"/>
<dbReference type="PANTHER" id="PTHR42879:SF6">
    <property type="entry name" value="NADPH-DEPENDENT REDUCTASE BACG"/>
    <property type="match status" value="1"/>
</dbReference>
<dbReference type="EC" id="1.1.1.100" evidence="2"/>
<gene>
    <name evidence="2" type="ORF">NITHO_2390002</name>
</gene>
<protein>
    <submittedName>
        <fullName evidence="2">Putative 3-oxoacyl-(Acyl-carrier-protein) reductase</fullName>
        <ecNumber evidence="2">1.1.1.100</ecNumber>
    </submittedName>
</protein>
<accession>I4EFR8</accession>
<dbReference type="AlphaFoldDB" id="I4EFR8"/>
<dbReference type="PRINTS" id="PR00081">
    <property type="entry name" value="GDHRDH"/>
</dbReference>
<organism evidence="2 3">
    <name type="scientific">Nitrolancea hollandica Lb</name>
    <dbReference type="NCBI Taxonomy" id="1129897"/>
    <lineage>
        <taxon>Bacteria</taxon>
        <taxon>Pseudomonadati</taxon>
        <taxon>Thermomicrobiota</taxon>
        <taxon>Thermomicrobia</taxon>
        <taxon>Sphaerobacterales</taxon>
        <taxon>Sphaerobacterineae</taxon>
        <taxon>Sphaerobacteraceae</taxon>
        <taxon>Nitrolancea</taxon>
    </lineage>
</organism>
<dbReference type="FunFam" id="3.40.50.720:FF:000084">
    <property type="entry name" value="Short-chain dehydrogenase reductase"/>
    <property type="match status" value="1"/>
</dbReference>
<dbReference type="PANTHER" id="PTHR42879">
    <property type="entry name" value="3-OXOACYL-(ACYL-CARRIER-PROTEIN) REDUCTASE"/>
    <property type="match status" value="1"/>
</dbReference>
<dbReference type="InterPro" id="IPR036291">
    <property type="entry name" value="NAD(P)-bd_dom_sf"/>
</dbReference>
<dbReference type="CDD" id="cd05344">
    <property type="entry name" value="BKR_like_SDR_like"/>
    <property type="match status" value="1"/>
</dbReference>
<comment type="similarity">
    <text evidence="1">Belongs to the short-chain dehydrogenases/reductases (SDR) family.</text>
</comment>
<reference evidence="2 3" key="1">
    <citation type="journal article" date="2012" name="ISME J.">
        <title>Nitrification expanded: discovery, physiology and genomics of a nitrite-oxidizing bacterium from the phylum Chloroflexi.</title>
        <authorList>
            <person name="Sorokin D.Y."/>
            <person name="Lucker S."/>
            <person name="Vejmelkova D."/>
            <person name="Kostrikina N.A."/>
            <person name="Kleerebezem R."/>
            <person name="Rijpstra W.I."/>
            <person name="Damste J.S."/>
            <person name="Le Paslier D."/>
            <person name="Muyzer G."/>
            <person name="Wagner M."/>
            <person name="van Loosdrecht M.C."/>
            <person name="Daims H."/>
        </authorList>
    </citation>
    <scope>NUCLEOTIDE SEQUENCE [LARGE SCALE GENOMIC DNA]</scope>
    <source>
        <strain evidence="3">none</strain>
    </source>
</reference>
<dbReference type="Proteomes" id="UP000004221">
    <property type="component" value="Unassembled WGS sequence"/>
</dbReference>
<evidence type="ECO:0000313" key="2">
    <source>
        <dbReference type="EMBL" id="CCF83530.1"/>
    </source>
</evidence>
<dbReference type="InterPro" id="IPR002347">
    <property type="entry name" value="SDR_fam"/>
</dbReference>